<dbReference type="InterPro" id="IPR014408">
    <property type="entry name" value="dGMP_Pdiesterase_EAL/HD-GYP"/>
</dbReference>
<evidence type="ECO:0000259" key="1">
    <source>
        <dbReference type="PROSITE" id="PS50883"/>
    </source>
</evidence>
<dbReference type="SMART" id="SM00052">
    <property type="entry name" value="EAL"/>
    <property type="match status" value="1"/>
</dbReference>
<dbReference type="InterPro" id="IPR052340">
    <property type="entry name" value="RNase_Y/CdgJ"/>
</dbReference>
<dbReference type="PANTHER" id="PTHR33525:SF4">
    <property type="entry name" value="CYCLIC DI-GMP PHOSPHODIESTERASE CDGJ"/>
    <property type="match status" value="1"/>
</dbReference>
<accession>A0A6N3BY50</accession>
<protein>
    <submittedName>
        <fullName evidence="3">EAL domain protein</fullName>
    </submittedName>
</protein>
<dbReference type="Gene3D" id="3.20.20.450">
    <property type="entry name" value="EAL domain"/>
    <property type="match status" value="1"/>
</dbReference>
<sequence length="418" mass="48427">MLYNVINEVIEVLVMNIYLARQAIYDRNFKVQAYELLFRNSKENRFVGNIDEDSATIKLISNCATIGLNELTNNKKAYINFSQGVLLNDVASLLSKEKVVVEILENVIPTEDVVSYLKELKSKGYVLALDDVSFSTNYKNFGTMIDIYKIDFKITSPNQRKFLVNVLKNYNPEAKLLAEKIETEEEYIEAMDSGYSYFQGYYFSKPIMIEEKDIPVRNVTCFNLMSELLRDDFDVDKIESIIKTDVSISYKLMKFLNSAAFSFVQKISSIRQAIMLLGRRELKKWLAMIVMSEMRGGNSEEVTNGTIIRGRFCELVQARIEEKNQSLAFMVGLFSNLDSYMQRDMAEIIQGLPVNEEIKDALLGKENDLRKVLELVLFYENMNINRMEEYCEMLNLDKKILIDLYMESIEWSNRLAII</sequence>
<feature type="domain" description="HDOD" evidence="2">
    <location>
        <begin position="214"/>
        <end position="400"/>
    </location>
</feature>
<gene>
    <name evidence="3" type="ORF">CPLFYP93_01357</name>
</gene>
<dbReference type="InterPro" id="IPR013976">
    <property type="entry name" value="HDOD"/>
</dbReference>
<dbReference type="PROSITE" id="PS51833">
    <property type="entry name" value="HDOD"/>
    <property type="match status" value="1"/>
</dbReference>
<dbReference type="Gene3D" id="1.10.3210.10">
    <property type="entry name" value="Hypothetical protein af1432"/>
    <property type="match status" value="1"/>
</dbReference>
<dbReference type="PROSITE" id="PS50883">
    <property type="entry name" value="EAL"/>
    <property type="match status" value="1"/>
</dbReference>
<dbReference type="AlphaFoldDB" id="A0A6N3BY50"/>
<dbReference type="Pfam" id="PF08668">
    <property type="entry name" value="HDOD"/>
    <property type="match status" value="1"/>
</dbReference>
<name>A0A6N3BY50_9CLOT</name>
<dbReference type="InterPro" id="IPR035919">
    <property type="entry name" value="EAL_sf"/>
</dbReference>
<dbReference type="SUPFAM" id="SSF109604">
    <property type="entry name" value="HD-domain/PDEase-like"/>
    <property type="match status" value="1"/>
</dbReference>
<dbReference type="PIRSF" id="PIRSF003180">
    <property type="entry name" value="DiGMPpdiest_YuxH"/>
    <property type="match status" value="1"/>
</dbReference>
<dbReference type="EMBL" id="CACRTV010000038">
    <property type="protein sequence ID" value="VYU08865.1"/>
    <property type="molecule type" value="Genomic_DNA"/>
</dbReference>
<dbReference type="PANTHER" id="PTHR33525">
    <property type="match status" value="1"/>
</dbReference>
<dbReference type="InterPro" id="IPR001633">
    <property type="entry name" value="EAL_dom"/>
</dbReference>
<dbReference type="Pfam" id="PF00563">
    <property type="entry name" value="EAL"/>
    <property type="match status" value="1"/>
</dbReference>
<organism evidence="3">
    <name type="scientific">Clostridium paraputrificum</name>
    <dbReference type="NCBI Taxonomy" id="29363"/>
    <lineage>
        <taxon>Bacteria</taxon>
        <taxon>Bacillati</taxon>
        <taxon>Bacillota</taxon>
        <taxon>Clostridia</taxon>
        <taxon>Eubacteriales</taxon>
        <taxon>Clostridiaceae</taxon>
        <taxon>Clostridium</taxon>
    </lineage>
</organism>
<reference evidence="3" key="1">
    <citation type="submission" date="2019-11" db="EMBL/GenBank/DDBJ databases">
        <authorList>
            <person name="Feng L."/>
        </authorList>
    </citation>
    <scope>NUCLEOTIDE SEQUENCE</scope>
    <source>
        <strain evidence="3">CParaputrificumLFYP93</strain>
    </source>
</reference>
<proteinExistence type="predicted"/>
<evidence type="ECO:0000259" key="2">
    <source>
        <dbReference type="PROSITE" id="PS51833"/>
    </source>
</evidence>
<evidence type="ECO:0000313" key="3">
    <source>
        <dbReference type="EMBL" id="VYU08865.1"/>
    </source>
</evidence>
<feature type="domain" description="EAL" evidence="1">
    <location>
        <begin position="1"/>
        <end position="220"/>
    </location>
</feature>
<dbReference type="SUPFAM" id="SSF141868">
    <property type="entry name" value="EAL domain-like"/>
    <property type="match status" value="1"/>
</dbReference>